<dbReference type="GO" id="GO:0002189">
    <property type="term" value="C:ribose phosphate diphosphokinase complex"/>
    <property type="evidence" value="ECO:0007669"/>
    <property type="project" value="TreeGrafter"/>
</dbReference>
<dbReference type="GO" id="GO:0006015">
    <property type="term" value="P:5-phosphoribose 1-diphosphate biosynthetic process"/>
    <property type="evidence" value="ECO:0007669"/>
    <property type="project" value="TreeGrafter"/>
</dbReference>
<dbReference type="CDD" id="cd06223">
    <property type="entry name" value="PRTases_typeI"/>
    <property type="match status" value="1"/>
</dbReference>
<keyword evidence="3" id="KW-0547">Nucleotide-binding</keyword>
<dbReference type="InterPro" id="IPR029057">
    <property type="entry name" value="PRTase-like"/>
</dbReference>
<keyword evidence="4" id="KW-0418">Kinase</keyword>
<dbReference type="EMBL" id="KT070867">
    <property type="protein sequence ID" value="AKQ08481.1"/>
    <property type="molecule type" value="Genomic_DNA"/>
</dbReference>
<dbReference type="SUPFAM" id="SSF53271">
    <property type="entry name" value="PRTase-like"/>
    <property type="match status" value="1"/>
</dbReference>
<dbReference type="GO" id="GO:0005524">
    <property type="term" value="F:ATP binding"/>
    <property type="evidence" value="ECO:0007669"/>
    <property type="project" value="UniProtKB-KW"/>
</dbReference>
<keyword evidence="2" id="KW-0808">Transferase</keyword>
<evidence type="ECO:0000256" key="3">
    <source>
        <dbReference type="ARBA" id="ARBA00022741"/>
    </source>
</evidence>
<dbReference type="InterPro" id="IPR000836">
    <property type="entry name" value="PRTase_dom"/>
</dbReference>
<dbReference type="GO" id="GO:0004749">
    <property type="term" value="F:ribose phosphate diphosphokinase activity"/>
    <property type="evidence" value="ECO:0007669"/>
    <property type="project" value="UniProtKB-EC"/>
</dbReference>
<dbReference type="GO" id="GO:0000287">
    <property type="term" value="F:magnesium ion binding"/>
    <property type="evidence" value="ECO:0007669"/>
    <property type="project" value="InterPro"/>
</dbReference>
<evidence type="ECO:0000313" key="8">
    <source>
        <dbReference type="Proteomes" id="UP000223102"/>
    </source>
</evidence>
<evidence type="ECO:0000256" key="2">
    <source>
        <dbReference type="ARBA" id="ARBA00022679"/>
    </source>
</evidence>
<protein>
    <recommendedName>
        <fullName evidence="1">ribose-phosphate diphosphokinase</fullName>
        <ecNumber evidence="1">2.7.6.1</ecNumber>
    </recommendedName>
</protein>
<sequence>MIKLNDSLVEFEEFPNGETLLVKESIQHSLKDGQDNHIHFKYESDKDLIRLMILKKHIDNWTGMFDIKVALHIYYMPYSRMDRSEDLSPFTLKHVAEFINSLNFNHIFVYEPHSDVTPAVLDRAESVFINFDLIEKVKQEVGFNIEEDYIMFPDAGASKRYGKMNAKNVAIGHKQRNFRTGKIEGFDVVFNSHKPTDGKKVIIVDDMTSYGGTFVHSEIALRKLHGFKEVYLLVAHAENSVLHGNPKTGINLFDHIDKVFTTDSILTEQDNWEFKKLAPQLHIYSLEEYINERL</sequence>
<evidence type="ECO:0000256" key="5">
    <source>
        <dbReference type="ARBA" id="ARBA00022840"/>
    </source>
</evidence>
<keyword evidence="5" id="KW-0067">ATP-binding</keyword>
<evidence type="ECO:0000256" key="1">
    <source>
        <dbReference type="ARBA" id="ARBA00013247"/>
    </source>
</evidence>
<accession>A0A218KC69</accession>
<evidence type="ECO:0000256" key="4">
    <source>
        <dbReference type="ARBA" id="ARBA00022777"/>
    </source>
</evidence>
<proteinExistence type="predicted"/>
<dbReference type="GO" id="GO:0006164">
    <property type="term" value="P:purine nucleotide biosynthetic process"/>
    <property type="evidence" value="ECO:0007669"/>
    <property type="project" value="TreeGrafter"/>
</dbReference>
<gene>
    <name evidence="7" type="ORF">PBC2_166</name>
</gene>
<organism evidence="7 8">
    <name type="scientific">Bacillus phage PBC2</name>
    <dbReference type="NCBI Taxonomy" id="1675029"/>
    <lineage>
        <taxon>Viruses</taxon>
        <taxon>Duplodnaviria</taxon>
        <taxon>Heunggongvirae</taxon>
        <taxon>Uroviricota</taxon>
        <taxon>Caudoviricetes</taxon>
        <taxon>Andregratiavirinae</taxon>
        <taxon>Haetaevirus</taxon>
        <taxon>Haetaevirus PBC2</taxon>
    </lineage>
</organism>
<evidence type="ECO:0000256" key="6">
    <source>
        <dbReference type="ARBA" id="ARBA00049535"/>
    </source>
</evidence>
<comment type="catalytic activity">
    <reaction evidence="6">
        <text>D-ribose 5-phosphate + ATP = 5-phospho-alpha-D-ribose 1-diphosphate + AMP + H(+)</text>
        <dbReference type="Rhea" id="RHEA:15609"/>
        <dbReference type="ChEBI" id="CHEBI:15378"/>
        <dbReference type="ChEBI" id="CHEBI:30616"/>
        <dbReference type="ChEBI" id="CHEBI:58017"/>
        <dbReference type="ChEBI" id="CHEBI:78346"/>
        <dbReference type="ChEBI" id="CHEBI:456215"/>
        <dbReference type="EC" id="2.7.6.1"/>
    </reaction>
</comment>
<keyword evidence="8" id="KW-1185">Reference proteome</keyword>
<dbReference type="InterPro" id="IPR005946">
    <property type="entry name" value="Rib-P_diPkinase"/>
</dbReference>
<dbReference type="Gene3D" id="3.40.50.2020">
    <property type="match status" value="2"/>
</dbReference>
<name>A0A218KC69_9CAUD</name>
<evidence type="ECO:0000313" key="7">
    <source>
        <dbReference type="EMBL" id="AKQ08481.1"/>
    </source>
</evidence>
<reference evidence="7 8" key="1">
    <citation type="submission" date="2015-06" db="EMBL/GenBank/DDBJ databases">
        <title>Complete genome sequence of Bacillus cereus phage PBC2.</title>
        <authorList>
            <person name="Kong M."/>
            <person name="Ryu S."/>
        </authorList>
    </citation>
    <scope>NUCLEOTIDE SEQUENCE [LARGE SCALE GENOMIC DNA]</scope>
</reference>
<dbReference type="PANTHER" id="PTHR10210">
    <property type="entry name" value="RIBOSE-PHOSPHATE DIPHOSPHOKINASE FAMILY MEMBER"/>
    <property type="match status" value="1"/>
</dbReference>
<dbReference type="EC" id="2.7.6.1" evidence="1"/>
<dbReference type="GO" id="GO:0016301">
    <property type="term" value="F:kinase activity"/>
    <property type="evidence" value="ECO:0007669"/>
    <property type="project" value="UniProtKB-KW"/>
</dbReference>
<dbReference type="Proteomes" id="UP000223102">
    <property type="component" value="Segment"/>
</dbReference>
<dbReference type="PANTHER" id="PTHR10210:SF32">
    <property type="entry name" value="RIBOSE-PHOSPHATE PYROPHOSPHOKINASE 2"/>
    <property type="match status" value="1"/>
</dbReference>